<sequence length="116" mass="12360">MSVSSRVAESVWGSIESTGSAVNNDSAIEASKLDFATSLKYLTFMFMAGSDEACISCLARTSRGPPGSWTNAGSRRSPVSPAAGPYFRLWENLGGRRSTSVFPRATVPVTHSFTMS</sequence>
<accession>A0A6P8CCS4</accession>
<evidence type="ECO:0000313" key="1">
    <source>
        <dbReference type="Proteomes" id="UP000515151"/>
    </source>
</evidence>
<proteinExistence type="predicted"/>
<evidence type="ECO:0000313" key="2">
    <source>
        <dbReference type="RefSeq" id="XP_031378838.1"/>
    </source>
</evidence>
<name>A0A6P8CCS4_PUNGR</name>
<reference evidence="1" key="1">
    <citation type="journal article" date="2020" name="Plant Biotechnol. J.">
        <title>The pomegranate (Punica granatum L.) draft genome dissects genetic divergence between soft- and hard-seeded cultivars.</title>
        <authorList>
            <person name="Luo X."/>
            <person name="Li H."/>
            <person name="Wu Z."/>
            <person name="Yao W."/>
            <person name="Zhao P."/>
            <person name="Cao D."/>
            <person name="Yu H."/>
            <person name="Li K."/>
            <person name="Poudel K."/>
            <person name="Zhao D."/>
            <person name="Zhang F."/>
            <person name="Xia X."/>
            <person name="Chen L."/>
            <person name="Wang Q."/>
            <person name="Jing D."/>
            <person name="Cao S."/>
        </authorList>
    </citation>
    <scope>NUCLEOTIDE SEQUENCE [LARGE SCALE GENOMIC DNA]</scope>
    <source>
        <strain evidence="1">cv. Tunisia</strain>
    </source>
</reference>
<gene>
    <name evidence="2" type="primary">LOC116194220</name>
</gene>
<dbReference type="AlphaFoldDB" id="A0A6P8CCS4"/>
<organism evidence="1 2">
    <name type="scientific">Punica granatum</name>
    <name type="common">Pomegranate</name>
    <dbReference type="NCBI Taxonomy" id="22663"/>
    <lineage>
        <taxon>Eukaryota</taxon>
        <taxon>Viridiplantae</taxon>
        <taxon>Streptophyta</taxon>
        <taxon>Embryophyta</taxon>
        <taxon>Tracheophyta</taxon>
        <taxon>Spermatophyta</taxon>
        <taxon>Magnoliopsida</taxon>
        <taxon>eudicotyledons</taxon>
        <taxon>Gunneridae</taxon>
        <taxon>Pentapetalae</taxon>
        <taxon>rosids</taxon>
        <taxon>malvids</taxon>
        <taxon>Myrtales</taxon>
        <taxon>Lythraceae</taxon>
        <taxon>Punica</taxon>
    </lineage>
</organism>
<protein>
    <submittedName>
        <fullName evidence="2">Uncharacterized protein LOC116194220 isoform X3</fullName>
    </submittedName>
</protein>
<dbReference type="Proteomes" id="UP000515151">
    <property type="component" value="Chromosome 2"/>
</dbReference>
<dbReference type="RefSeq" id="XP_031378838.1">
    <property type="nucleotide sequence ID" value="XM_031522978.1"/>
</dbReference>
<dbReference type="GeneID" id="116194220"/>
<reference evidence="2" key="2">
    <citation type="submission" date="2025-08" db="UniProtKB">
        <authorList>
            <consortium name="RefSeq"/>
        </authorList>
    </citation>
    <scope>IDENTIFICATION</scope>
    <source>
        <tissue evidence="2">Leaf</tissue>
    </source>
</reference>
<keyword evidence="1" id="KW-1185">Reference proteome</keyword>